<dbReference type="AlphaFoldDB" id="A0A978UHJ0"/>
<evidence type="ECO:0000259" key="3">
    <source>
        <dbReference type="Pfam" id="PF13962"/>
    </source>
</evidence>
<dbReference type="Pfam" id="PF12796">
    <property type="entry name" value="Ank_2"/>
    <property type="match status" value="2"/>
</dbReference>
<dbReference type="InterPro" id="IPR026961">
    <property type="entry name" value="PGG_dom"/>
</dbReference>
<dbReference type="SUPFAM" id="SSF48403">
    <property type="entry name" value="Ankyrin repeat"/>
    <property type="match status" value="1"/>
</dbReference>
<protein>
    <recommendedName>
        <fullName evidence="3">PGG domain-containing protein</fullName>
    </recommendedName>
</protein>
<feature type="transmembrane region" description="Helical" evidence="2">
    <location>
        <begin position="375"/>
        <end position="392"/>
    </location>
</feature>
<evidence type="ECO:0000313" key="4">
    <source>
        <dbReference type="EMBL" id="KAH7514271.1"/>
    </source>
</evidence>
<evidence type="ECO:0000313" key="5">
    <source>
        <dbReference type="Proteomes" id="UP000813462"/>
    </source>
</evidence>
<dbReference type="Pfam" id="PF13962">
    <property type="entry name" value="PGG"/>
    <property type="match status" value="1"/>
</dbReference>
<feature type="transmembrane region" description="Helical" evidence="2">
    <location>
        <begin position="286"/>
        <end position="303"/>
    </location>
</feature>
<organism evidence="4 5">
    <name type="scientific">Ziziphus jujuba var. spinosa</name>
    <dbReference type="NCBI Taxonomy" id="714518"/>
    <lineage>
        <taxon>Eukaryota</taxon>
        <taxon>Viridiplantae</taxon>
        <taxon>Streptophyta</taxon>
        <taxon>Embryophyta</taxon>
        <taxon>Tracheophyta</taxon>
        <taxon>Spermatophyta</taxon>
        <taxon>Magnoliopsida</taxon>
        <taxon>eudicotyledons</taxon>
        <taxon>Gunneridae</taxon>
        <taxon>Pentapetalae</taxon>
        <taxon>rosids</taxon>
        <taxon>fabids</taxon>
        <taxon>Rosales</taxon>
        <taxon>Rhamnaceae</taxon>
        <taxon>Paliureae</taxon>
        <taxon>Ziziphus</taxon>
    </lineage>
</organism>
<keyword evidence="1" id="KW-0040">ANK repeat</keyword>
<name>A0A978UHJ0_ZIZJJ</name>
<dbReference type="SMART" id="SM00248">
    <property type="entry name" value="ANK"/>
    <property type="match status" value="5"/>
</dbReference>
<feature type="transmembrane region" description="Helical" evidence="2">
    <location>
        <begin position="347"/>
        <end position="368"/>
    </location>
</feature>
<keyword evidence="2" id="KW-0812">Transmembrane</keyword>
<accession>A0A978UHJ0</accession>
<dbReference type="InterPro" id="IPR002110">
    <property type="entry name" value="Ankyrin_rpt"/>
</dbReference>
<proteinExistence type="predicted"/>
<evidence type="ECO:0000256" key="2">
    <source>
        <dbReference type="SAM" id="Phobius"/>
    </source>
</evidence>
<keyword evidence="2" id="KW-1133">Transmembrane helix</keyword>
<feature type="repeat" description="ANK" evidence="1">
    <location>
        <begin position="104"/>
        <end position="125"/>
    </location>
</feature>
<dbReference type="Proteomes" id="UP000813462">
    <property type="component" value="Unassembled WGS sequence"/>
</dbReference>
<dbReference type="PROSITE" id="PS50088">
    <property type="entry name" value="ANK_REPEAT"/>
    <property type="match status" value="2"/>
</dbReference>
<feature type="domain" description="PGG" evidence="3">
    <location>
        <begin position="280"/>
        <end position="374"/>
    </location>
</feature>
<dbReference type="InterPro" id="IPR036770">
    <property type="entry name" value="Ankyrin_rpt-contain_sf"/>
</dbReference>
<dbReference type="PRINTS" id="PR01415">
    <property type="entry name" value="ANKYRIN"/>
</dbReference>
<sequence>MDDRFKSAAQMGDMNMTYTLIQEDPYLLDRIDCIPFIDTPLHIAASFGHVQFATEIMRLKPSFARKLNQQGFSPMHLALQNGQTMMVLRFLDYQKDLVRVQGREGKTPLHHVAEEGDVDLLIKFLSACPLSIQDVTIRSETALHIAVKNYQIDVLDFLLGGLRRSFHKGSNIQEKKIINWKDEEGNTALHIAAATNQPHAVRLLINSRADVNAKNLEDLTALDISTPDNKEVTISLLSAGAKRFESPPQVSKSKNDHLRSKMSLKERVVISIIRFKKNTKDETRNVLLVVAALIATATYQAALNPPGGLWQDNNSNGNALNTDGDNGGSSELHRAGTIIMGNGYLCFFYIVNSLSLFLTISVIFFLLPSGRMSQLLSLPLCFFSFCYTSSWMTTSPRSILSCFCMILSLLYSIAFIWTLLLHNLEVHQLTKKS</sequence>
<keyword evidence="2" id="KW-0472">Membrane</keyword>
<dbReference type="EMBL" id="JAEACU010000011">
    <property type="protein sequence ID" value="KAH7514271.1"/>
    <property type="molecule type" value="Genomic_DNA"/>
</dbReference>
<dbReference type="OrthoDB" id="2157354at2759"/>
<dbReference type="PANTHER" id="PTHR24128">
    <property type="entry name" value="HOMEOBOX PROTEIN WARIAI"/>
    <property type="match status" value="1"/>
</dbReference>
<dbReference type="Pfam" id="PF13857">
    <property type="entry name" value="Ank_5"/>
    <property type="match status" value="1"/>
</dbReference>
<feature type="repeat" description="ANK" evidence="1">
    <location>
        <begin position="184"/>
        <end position="216"/>
    </location>
</feature>
<dbReference type="PANTHER" id="PTHR24128:SF24">
    <property type="entry name" value="ANKYRIN REPEAT PROTEIN"/>
    <property type="match status" value="1"/>
</dbReference>
<comment type="caution">
    <text evidence="4">The sequence shown here is derived from an EMBL/GenBank/DDBJ whole genome shotgun (WGS) entry which is preliminary data.</text>
</comment>
<reference evidence="4" key="1">
    <citation type="journal article" date="2021" name="Front. Plant Sci.">
        <title>Chromosome-Scale Genome Assembly for Chinese Sour Jujube and Insights Into Its Genome Evolution and Domestication Signature.</title>
        <authorList>
            <person name="Shen L.-Y."/>
            <person name="Luo H."/>
            <person name="Wang X.-L."/>
            <person name="Wang X.-M."/>
            <person name="Qiu X.-J."/>
            <person name="Liu H."/>
            <person name="Zhou S.-S."/>
            <person name="Jia K.-H."/>
            <person name="Nie S."/>
            <person name="Bao Y.-T."/>
            <person name="Zhang R.-G."/>
            <person name="Yun Q.-Z."/>
            <person name="Chai Y.-H."/>
            <person name="Lu J.-Y."/>
            <person name="Li Y."/>
            <person name="Zhao S.-W."/>
            <person name="Mao J.-F."/>
            <person name="Jia S.-G."/>
            <person name="Mao Y.-M."/>
        </authorList>
    </citation>
    <scope>NUCLEOTIDE SEQUENCE</scope>
    <source>
        <strain evidence="4">AT0</strain>
        <tissue evidence="4">Leaf</tissue>
    </source>
</reference>
<dbReference type="Gene3D" id="1.25.40.20">
    <property type="entry name" value="Ankyrin repeat-containing domain"/>
    <property type="match status" value="1"/>
</dbReference>
<dbReference type="PROSITE" id="PS50297">
    <property type="entry name" value="ANK_REP_REGION"/>
    <property type="match status" value="2"/>
</dbReference>
<evidence type="ECO:0000256" key="1">
    <source>
        <dbReference type="PROSITE-ProRule" id="PRU00023"/>
    </source>
</evidence>
<gene>
    <name evidence="4" type="ORF">FEM48_Zijuj11G0071000</name>
</gene>
<feature type="transmembrane region" description="Helical" evidence="2">
    <location>
        <begin position="398"/>
        <end position="421"/>
    </location>
</feature>